<reference evidence="1 2" key="1">
    <citation type="submission" date="2018-05" db="EMBL/GenBank/DDBJ databases">
        <title>Genome sequencing and assembly of the regulated plant pathogen Lachnellula willkommii and related sister species for the development of diagnostic species identification markers.</title>
        <authorList>
            <person name="Giroux E."/>
            <person name="Bilodeau G."/>
        </authorList>
    </citation>
    <scope>NUCLEOTIDE SEQUENCE [LARGE SCALE GENOMIC DNA]</scope>
    <source>
        <strain evidence="1 2">CBS 160.35</strain>
    </source>
</reference>
<keyword evidence="1" id="KW-0808">Transferase</keyword>
<accession>A0A8H8S483</accession>
<dbReference type="Gene3D" id="3.40.50.150">
    <property type="entry name" value="Vaccinia Virus protein VP39"/>
    <property type="match status" value="1"/>
</dbReference>
<comment type="caution">
    <text evidence="1">The sequence shown here is derived from an EMBL/GenBank/DDBJ whole genome shotgun (WGS) entry which is preliminary data.</text>
</comment>
<evidence type="ECO:0000313" key="1">
    <source>
        <dbReference type="EMBL" id="TVY46487.1"/>
    </source>
</evidence>
<dbReference type="GO" id="GO:0032259">
    <property type="term" value="P:methylation"/>
    <property type="evidence" value="ECO:0007669"/>
    <property type="project" value="UniProtKB-KW"/>
</dbReference>
<gene>
    <name evidence="1" type="primary">tdiE_0</name>
    <name evidence="1" type="ORF">LOCC1_G003465</name>
</gene>
<dbReference type="InterPro" id="IPR029063">
    <property type="entry name" value="SAM-dependent_MTases_sf"/>
</dbReference>
<dbReference type="SUPFAM" id="SSF53335">
    <property type="entry name" value="S-adenosyl-L-methionine-dependent methyltransferases"/>
    <property type="match status" value="1"/>
</dbReference>
<sequence length="157" mass="17630">MLKSNNLNNRHLKPGGWLEFQCIDGTLKCDDGSLPKGSQFREYDRLFRVAASAFGTPLEAAASYAKWFVEAGFEGVTEKVFKMPTSPWPKDPRLRMVGAFEQENLTVNLEAISQRVFQKGLGWGADESAVFFAAAWCIIELYSSPKISLKTTSRRQE</sequence>
<dbReference type="AlphaFoldDB" id="A0A8H8S483"/>
<keyword evidence="1" id="KW-0489">Methyltransferase</keyword>
<dbReference type="EMBL" id="QGMI01000145">
    <property type="protein sequence ID" value="TVY46487.1"/>
    <property type="molecule type" value="Genomic_DNA"/>
</dbReference>
<dbReference type="OrthoDB" id="2013972at2759"/>
<evidence type="ECO:0000313" key="2">
    <source>
        <dbReference type="Proteomes" id="UP000443090"/>
    </source>
</evidence>
<dbReference type="GO" id="GO:0008168">
    <property type="term" value="F:methyltransferase activity"/>
    <property type="evidence" value="ECO:0007669"/>
    <property type="project" value="UniProtKB-KW"/>
</dbReference>
<proteinExistence type="predicted"/>
<dbReference type="Proteomes" id="UP000443090">
    <property type="component" value="Unassembled WGS sequence"/>
</dbReference>
<keyword evidence="2" id="KW-1185">Reference proteome</keyword>
<name>A0A8H8S483_9HELO</name>
<organism evidence="1 2">
    <name type="scientific">Lachnellula occidentalis</name>
    <dbReference type="NCBI Taxonomy" id="215460"/>
    <lineage>
        <taxon>Eukaryota</taxon>
        <taxon>Fungi</taxon>
        <taxon>Dikarya</taxon>
        <taxon>Ascomycota</taxon>
        <taxon>Pezizomycotina</taxon>
        <taxon>Leotiomycetes</taxon>
        <taxon>Helotiales</taxon>
        <taxon>Lachnaceae</taxon>
        <taxon>Lachnellula</taxon>
    </lineage>
</organism>
<protein>
    <submittedName>
        <fullName evidence="1">Putative methyltransferase</fullName>
    </submittedName>
</protein>